<dbReference type="KEGG" id="kbs:EPA93_20085"/>
<dbReference type="SUPFAM" id="SSF103481">
    <property type="entry name" value="Multidrug resistance efflux transporter EmrE"/>
    <property type="match status" value="1"/>
</dbReference>
<dbReference type="FunFam" id="1.10.3730.20:FF:000001">
    <property type="entry name" value="Quaternary ammonium compound resistance transporter SugE"/>
    <property type="match status" value="1"/>
</dbReference>
<feature type="transmembrane region" description="Helical" evidence="8">
    <location>
        <begin position="85"/>
        <end position="104"/>
    </location>
</feature>
<dbReference type="PANTHER" id="PTHR30561">
    <property type="entry name" value="SMR FAMILY PROTON-DEPENDENT DRUG EFFLUX TRANSPORTER SUGE"/>
    <property type="match status" value="1"/>
</dbReference>
<dbReference type="GO" id="GO:0022857">
    <property type="term" value="F:transmembrane transporter activity"/>
    <property type="evidence" value="ECO:0007669"/>
    <property type="project" value="InterPro"/>
</dbReference>
<reference evidence="9 10" key="1">
    <citation type="submission" date="2019-01" db="EMBL/GenBank/DDBJ databases">
        <title>Ktedonosporobacter rubrisoli SCAWS-G2.</title>
        <authorList>
            <person name="Huang Y."/>
            <person name="Yan B."/>
        </authorList>
    </citation>
    <scope>NUCLEOTIDE SEQUENCE [LARGE SCALE GENOMIC DNA]</scope>
    <source>
        <strain evidence="9 10">SCAWS-G2</strain>
    </source>
</reference>
<proteinExistence type="inferred from homology"/>
<name>A0A4V0YZ18_KTERU</name>
<dbReference type="GO" id="GO:0005886">
    <property type="term" value="C:plasma membrane"/>
    <property type="evidence" value="ECO:0007669"/>
    <property type="project" value="UniProtKB-SubCell"/>
</dbReference>
<dbReference type="Proteomes" id="UP000290365">
    <property type="component" value="Chromosome"/>
</dbReference>
<feature type="transmembrane region" description="Helical" evidence="8">
    <location>
        <begin position="59"/>
        <end position="79"/>
    </location>
</feature>
<dbReference type="AlphaFoldDB" id="A0A4V0YZ18"/>
<feature type="transmembrane region" description="Helical" evidence="8">
    <location>
        <begin position="27"/>
        <end position="47"/>
    </location>
</feature>
<dbReference type="InterPro" id="IPR000390">
    <property type="entry name" value="Small_drug/metabolite_transptr"/>
</dbReference>
<evidence type="ECO:0000256" key="7">
    <source>
        <dbReference type="RuleBase" id="RU003942"/>
    </source>
</evidence>
<comment type="subcellular location">
    <subcellularLocation>
        <location evidence="1 7">Cell membrane</location>
        <topology evidence="1 7">Multi-pass membrane protein</topology>
    </subcellularLocation>
</comment>
<dbReference type="Pfam" id="PF00893">
    <property type="entry name" value="Multi_Drug_Res"/>
    <property type="match status" value="1"/>
</dbReference>
<protein>
    <submittedName>
        <fullName evidence="9">Multidrug efflux SMR transporter</fullName>
    </submittedName>
</protein>
<dbReference type="OrthoDB" id="21828at2"/>
<keyword evidence="6 8" id="KW-0472">Membrane</keyword>
<evidence type="ECO:0000256" key="1">
    <source>
        <dbReference type="ARBA" id="ARBA00004651"/>
    </source>
</evidence>
<dbReference type="InterPro" id="IPR045324">
    <property type="entry name" value="Small_multidrug_res"/>
</dbReference>
<accession>A0A4V0YZ18</accession>
<dbReference type="EMBL" id="CP035758">
    <property type="protein sequence ID" value="QBD78171.1"/>
    <property type="molecule type" value="Genomic_DNA"/>
</dbReference>
<dbReference type="InterPro" id="IPR037185">
    <property type="entry name" value="EmrE-like"/>
</dbReference>
<keyword evidence="10" id="KW-1185">Reference proteome</keyword>
<evidence type="ECO:0000256" key="3">
    <source>
        <dbReference type="ARBA" id="ARBA00022475"/>
    </source>
</evidence>
<gene>
    <name evidence="9" type="ORF">EPA93_20085</name>
</gene>
<comment type="similarity">
    <text evidence="7">Belongs to the drug/metabolite transporter (DMT) superfamily. Small multidrug resistance (SMR) (TC 2.A.7.1) family.</text>
</comment>
<sequence>MNSILYLILAILAEVCGTTSLKLSQGFTRLIPSILVAVFYLASFYLMSQVLKKLDVGMVYAIWSGMGTALIAIIGILFFKEPLTILKASSIILIILGVVGLNLGGAH</sequence>
<evidence type="ECO:0000256" key="8">
    <source>
        <dbReference type="SAM" id="Phobius"/>
    </source>
</evidence>
<evidence type="ECO:0000256" key="6">
    <source>
        <dbReference type="ARBA" id="ARBA00023136"/>
    </source>
</evidence>
<evidence type="ECO:0000313" key="9">
    <source>
        <dbReference type="EMBL" id="QBD78171.1"/>
    </source>
</evidence>
<dbReference type="RefSeq" id="WP_129889224.1">
    <property type="nucleotide sequence ID" value="NZ_CP035758.1"/>
</dbReference>
<organism evidence="9 10">
    <name type="scientific">Ktedonosporobacter rubrisoli</name>
    <dbReference type="NCBI Taxonomy" id="2509675"/>
    <lineage>
        <taxon>Bacteria</taxon>
        <taxon>Bacillati</taxon>
        <taxon>Chloroflexota</taxon>
        <taxon>Ktedonobacteria</taxon>
        <taxon>Ktedonobacterales</taxon>
        <taxon>Ktedonosporobacteraceae</taxon>
        <taxon>Ktedonosporobacter</taxon>
    </lineage>
</organism>
<keyword evidence="4 7" id="KW-0812">Transmembrane</keyword>
<keyword evidence="2" id="KW-0813">Transport</keyword>
<evidence type="ECO:0000256" key="5">
    <source>
        <dbReference type="ARBA" id="ARBA00022989"/>
    </source>
</evidence>
<keyword evidence="3" id="KW-1003">Cell membrane</keyword>
<dbReference type="Gene3D" id="1.10.3730.20">
    <property type="match status" value="1"/>
</dbReference>
<dbReference type="PANTHER" id="PTHR30561:SF1">
    <property type="entry name" value="MULTIDRUG TRANSPORTER EMRE"/>
    <property type="match status" value="1"/>
</dbReference>
<evidence type="ECO:0000256" key="2">
    <source>
        <dbReference type="ARBA" id="ARBA00022448"/>
    </source>
</evidence>
<keyword evidence="5 8" id="KW-1133">Transmembrane helix</keyword>
<evidence type="ECO:0000256" key="4">
    <source>
        <dbReference type="ARBA" id="ARBA00022692"/>
    </source>
</evidence>
<evidence type="ECO:0000313" key="10">
    <source>
        <dbReference type="Proteomes" id="UP000290365"/>
    </source>
</evidence>